<comment type="caution">
    <text evidence="2">The sequence shown here is derived from an EMBL/GenBank/DDBJ whole genome shotgun (WGS) entry which is preliminary data.</text>
</comment>
<dbReference type="RefSeq" id="WP_189578144.1">
    <property type="nucleotide sequence ID" value="NZ_BMXV01000010.1"/>
</dbReference>
<keyword evidence="1" id="KW-0472">Membrane</keyword>
<dbReference type="Pfam" id="PF05545">
    <property type="entry name" value="FixQ"/>
    <property type="match status" value="1"/>
</dbReference>
<keyword evidence="3" id="KW-1185">Reference proteome</keyword>
<evidence type="ECO:0000256" key="1">
    <source>
        <dbReference type="SAM" id="Phobius"/>
    </source>
</evidence>
<dbReference type="CDD" id="cd01324">
    <property type="entry name" value="cbb3_Oxidase_CcoQ"/>
    <property type="match status" value="1"/>
</dbReference>
<dbReference type="EMBL" id="BMXV01000010">
    <property type="protein sequence ID" value="GGY84719.1"/>
    <property type="molecule type" value="Genomic_DNA"/>
</dbReference>
<evidence type="ECO:0000313" key="2">
    <source>
        <dbReference type="EMBL" id="GGY84719.1"/>
    </source>
</evidence>
<sequence>MDINDLRGIQTLLVMIAFFGIVWWAYSAHRKKSNDEAAHLPFDDDEIAERTVKQDKETAVKQDKTEKKQ</sequence>
<evidence type="ECO:0000313" key="3">
    <source>
        <dbReference type="Proteomes" id="UP000601597"/>
    </source>
</evidence>
<feature type="transmembrane region" description="Helical" evidence="1">
    <location>
        <begin position="6"/>
        <end position="26"/>
    </location>
</feature>
<dbReference type="Proteomes" id="UP000601597">
    <property type="component" value="Unassembled WGS sequence"/>
</dbReference>
<keyword evidence="1" id="KW-1133">Transmembrane helix</keyword>
<accession>A0ABQ3B8K4</accession>
<name>A0ABQ3B8K4_9GAMM</name>
<dbReference type="InterPro" id="IPR008621">
    <property type="entry name" value="Cbb3-typ_cyt_oxidase_comp"/>
</dbReference>
<organism evidence="2 3">
    <name type="scientific">Marinobacter zhanjiangensis</name>
    <dbReference type="NCBI Taxonomy" id="578215"/>
    <lineage>
        <taxon>Bacteria</taxon>
        <taxon>Pseudomonadati</taxon>
        <taxon>Pseudomonadota</taxon>
        <taxon>Gammaproteobacteria</taxon>
        <taxon>Pseudomonadales</taxon>
        <taxon>Marinobacteraceae</taxon>
        <taxon>Marinobacter</taxon>
    </lineage>
</organism>
<keyword evidence="1" id="KW-0812">Transmembrane</keyword>
<reference evidence="3" key="1">
    <citation type="journal article" date="2019" name="Int. J. Syst. Evol. Microbiol.">
        <title>The Global Catalogue of Microorganisms (GCM) 10K type strain sequencing project: providing services to taxonomists for standard genome sequencing and annotation.</title>
        <authorList>
            <consortium name="The Broad Institute Genomics Platform"/>
            <consortium name="The Broad Institute Genome Sequencing Center for Infectious Disease"/>
            <person name="Wu L."/>
            <person name="Ma J."/>
        </authorList>
    </citation>
    <scope>NUCLEOTIDE SEQUENCE [LARGE SCALE GENOMIC DNA]</scope>
    <source>
        <strain evidence="3">KCTC 22280</strain>
    </source>
</reference>
<gene>
    <name evidence="2" type="primary">ccoQ2</name>
    <name evidence="2" type="ORF">GCM10007071_34930</name>
</gene>
<proteinExistence type="predicted"/>
<protein>
    <submittedName>
        <fullName evidence="2">Cytochrome C oxidase cbb3-type subunit CcoQ</fullName>
    </submittedName>
</protein>